<dbReference type="Proteomes" id="UP000662986">
    <property type="component" value="Chromosome"/>
</dbReference>
<gene>
    <name evidence="1" type="ORF">JWS13_06055</name>
</gene>
<evidence type="ECO:0000313" key="1">
    <source>
        <dbReference type="EMBL" id="QSE88211.1"/>
    </source>
</evidence>
<dbReference type="EMBL" id="CP070619">
    <property type="protein sequence ID" value="QSE88211.1"/>
    <property type="molecule type" value="Genomic_DNA"/>
</dbReference>
<accession>A0A974ZRY3</accession>
<reference evidence="1 2" key="1">
    <citation type="journal article" date="2021" name="Microbiol. Resour. Announc.">
        <title>Complete Genome Sequences of Two Rhodococcus sp. Strains with Large and Linear Chromosomes, Isolated from Apple Rhizosphere.</title>
        <authorList>
            <person name="Benning S."/>
            <person name="Brugnone N."/>
            <person name="Siani R."/>
            <person name="Kublik S."/>
            <person name="Schloter M."/>
            <person name="Rad V."/>
        </authorList>
    </citation>
    <scope>NUCLEOTIDE SEQUENCE [LARGE SCALE GENOMIC DNA]</scope>
    <source>
        <strain evidence="1 2">R79</strain>
    </source>
</reference>
<organism evidence="1 2">
    <name type="scientific">Rhodococcus pseudokoreensis</name>
    <dbReference type="NCBI Taxonomy" id="2811421"/>
    <lineage>
        <taxon>Bacteria</taxon>
        <taxon>Bacillati</taxon>
        <taxon>Actinomycetota</taxon>
        <taxon>Actinomycetes</taxon>
        <taxon>Mycobacteriales</taxon>
        <taxon>Nocardiaceae</taxon>
        <taxon>Rhodococcus</taxon>
    </lineage>
</organism>
<evidence type="ECO:0000313" key="2">
    <source>
        <dbReference type="Proteomes" id="UP000662986"/>
    </source>
</evidence>
<sequence length="122" mass="12971">MADERMMLMAGQVASLLPEPPASHDAFGYLAWEELVLTTAQRLRAYLPDSALQRPVRLSSLSLSPQTGRLAAGSLTALATLLAHEVDTASCEVLLLQATEAWQAEARQADAGTSAPALARRA</sequence>
<name>A0A974ZRY3_9NOCA</name>
<protein>
    <submittedName>
        <fullName evidence="1">Uncharacterized protein</fullName>
    </submittedName>
</protein>
<proteinExistence type="predicted"/>
<dbReference type="RefSeq" id="WP_206004964.1">
    <property type="nucleotide sequence ID" value="NZ_CP070619.1"/>
</dbReference>
<keyword evidence="2" id="KW-1185">Reference proteome</keyword>
<reference evidence="1 2" key="2">
    <citation type="journal article" date="2022" name="Arch. Microbiol.">
        <title>Rhodococcus pseudokoreensis sp. nov. isolated from the rhizosphere of young M26 apple rootstocks.</title>
        <authorList>
            <person name="Kampfer P."/>
            <person name="Glaeser S.P."/>
            <person name="Blom J."/>
            <person name="Wolf J."/>
            <person name="Benning S."/>
            <person name="Schloter M."/>
            <person name="Neumann-Schaal M."/>
        </authorList>
    </citation>
    <scope>NUCLEOTIDE SEQUENCE [LARGE SCALE GENOMIC DNA]</scope>
    <source>
        <strain evidence="1 2">R79</strain>
    </source>
</reference>